<feature type="compositionally biased region" description="Polar residues" evidence="2">
    <location>
        <begin position="368"/>
        <end position="380"/>
    </location>
</feature>
<feature type="region of interest" description="Disordered" evidence="2">
    <location>
        <begin position="287"/>
        <end position="306"/>
    </location>
</feature>
<evidence type="ECO:0000313" key="4">
    <source>
        <dbReference type="EMBL" id="KAK5772409.1"/>
    </source>
</evidence>
<dbReference type="PROSITE" id="PS50158">
    <property type="entry name" value="ZF_CCHC"/>
    <property type="match status" value="1"/>
</dbReference>
<dbReference type="PANTHER" id="PTHR31286">
    <property type="entry name" value="GLYCINE-RICH CELL WALL STRUCTURAL PROTEIN 1.8-LIKE"/>
    <property type="match status" value="1"/>
</dbReference>
<keyword evidence="1" id="KW-0863">Zinc-finger</keyword>
<dbReference type="InterPro" id="IPR040256">
    <property type="entry name" value="At4g02000-like"/>
</dbReference>
<organism evidence="4 5">
    <name type="scientific">Gossypium arboreum</name>
    <name type="common">Tree cotton</name>
    <name type="synonym">Gossypium nanking</name>
    <dbReference type="NCBI Taxonomy" id="29729"/>
    <lineage>
        <taxon>Eukaryota</taxon>
        <taxon>Viridiplantae</taxon>
        <taxon>Streptophyta</taxon>
        <taxon>Embryophyta</taxon>
        <taxon>Tracheophyta</taxon>
        <taxon>Spermatophyta</taxon>
        <taxon>Magnoliopsida</taxon>
        <taxon>eudicotyledons</taxon>
        <taxon>Gunneridae</taxon>
        <taxon>Pentapetalae</taxon>
        <taxon>rosids</taxon>
        <taxon>malvids</taxon>
        <taxon>Malvales</taxon>
        <taxon>Malvaceae</taxon>
        <taxon>Malvoideae</taxon>
        <taxon>Gossypium</taxon>
    </lineage>
</organism>
<dbReference type="InterPro" id="IPR001878">
    <property type="entry name" value="Znf_CCHC"/>
</dbReference>
<dbReference type="EMBL" id="JARKNE010000013">
    <property type="protein sequence ID" value="KAK5772409.1"/>
    <property type="molecule type" value="Genomic_DNA"/>
</dbReference>
<evidence type="ECO:0000313" key="5">
    <source>
        <dbReference type="Proteomes" id="UP001358586"/>
    </source>
</evidence>
<gene>
    <name evidence="4" type="ORF">PVK06_048697</name>
</gene>
<sequence>MQKIVEICSQSSQLSGNDGEGDPHPDGGRNTKKVRFKDSVVEEDISMAVDPEPQQIISWKDKLLGNHVDAPTSDRVMTTEGNDNDFELLEGDVNTSIIDGIPAIEFSSRIREIFFKEMELMVIVKLLGRNIGYNALYNRILFLWKPIHSIRLMDIANGYFLVKFQDTVLTWIRLPNLSGHLDKRKIIEVIGGLIGKVVKLDTQTDNQIRGRYARLAVYINLDRPLTSQVLIASLIQRVEYEALLTVCFECGKYGHVKEMCTSVVLNQNSSDVEKLTEASQDMPMVREGSLPYESSNGGNSGSDGKVKGPDFEPWMVVERRPSQFSALLGEEDLGVDLALVNGGFLKSGKGDKVADRTINRNVRDFNRAGNSMEKSGQSLNKGMGLSKSPNRQRRQFLWSELRKSIPLGQSPWIAVGDFNVILSTSEKSEGLSRGKGCPYFGIPDYLINVIMPCISNASMQVRWNGVPLSKFRPVRGIQQGCPLSPYLFVLCMEWLCHLIQFAISEDGLVIFSKADLRYSEVLKSILDDFCTLSGHKVNARKTNIFFSKGVDEITVNMISNRFGFQQAHNLGHYLRVPLFHQRVTSSTLQFVVEKVCSKLQNWEAKKLSVAGHVNLAQSVHFIYT</sequence>
<keyword evidence="1" id="KW-0862">Zinc</keyword>
<dbReference type="Proteomes" id="UP001358586">
    <property type="component" value="Chromosome 13"/>
</dbReference>
<accession>A0ABR0MGK4</accession>
<keyword evidence="1" id="KW-0479">Metal-binding</keyword>
<name>A0ABR0MGK4_GOSAR</name>
<reference evidence="4 5" key="1">
    <citation type="submission" date="2023-03" db="EMBL/GenBank/DDBJ databases">
        <title>WGS of Gossypium arboreum.</title>
        <authorList>
            <person name="Yu D."/>
        </authorList>
    </citation>
    <scope>NUCLEOTIDE SEQUENCE [LARGE SCALE GENOMIC DNA]</scope>
    <source>
        <tissue evidence="4">Leaf</tissue>
    </source>
</reference>
<comment type="caution">
    <text evidence="4">The sequence shown here is derived from an EMBL/GenBank/DDBJ whole genome shotgun (WGS) entry which is preliminary data.</text>
</comment>
<protein>
    <recommendedName>
        <fullName evidence="3">CCHC-type domain-containing protein</fullName>
    </recommendedName>
</protein>
<feature type="region of interest" description="Disordered" evidence="2">
    <location>
        <begin position="9"/>
        <end position="32"/>
    </location>
</feature>
<feature type="domain" description="CCHC-type" evidence="3">
    <location>
        <begin position="247"/>
        <end position="262"/>
    </location>
</feature>
<evidence type="ECO:0000259" key="3">
    <source>
        <dbReference type="PROSITE" id="PS50158"/>
    </source>
</evidence>
<evidence type="ECO:0000256" key="1">
    <source>
        <dbReference type="PROSITE-ProRule" id="PRU00047"/>
    </source>
</evidence>
<dbReference type="PANTHER" id="PTHR31286:SF173">
    <property type="entry name" value="DUF4283 DOMAIN-CONTAINING PROTEIN"/>
    <property type="match status" value="1"/>
</dbReference>
<proteinExistence type="predicted"/>
<keyword evidence="5" id="KW-1185">Reference proteome</keyword>
<feature type="region of interest" description="Disordered" evidence="2">
    <location>
        <begin position="368"/>
        <end position="388"/>
    </location>
</feature>
<evidence type="ECO:0000256" key="2">
    <source>
        <dbReference type="SAM" id="MobiDB-lite"/>
    </source>
</evidence>